<proteinExistence type="predicted"/>
<dbReference type="Proteomes" id="UP000073492">
    <property type="component" value="Unassembled WGS sequence"/>
</dbReference>
<name>A0A139IEX3_9PEZI</name>
<accession>A0A139IEX3</accession>
<evidence type="ECO:0000313" key="1">
    <source>
        <dbReference type="EMBL" id="KXT13122.1"/>
    </source>
</evidence>
<organism evidence="1 2">
    <name type="scientific">Pseudocercospora musae</name>
    <dbReference type="NCBI Taxonomy" id="113226"/>
    <lineage>
        <taxon>Eukaryota</taxon>
        <taxon>Fungi</taxon>
        <taxon>Dikarya</taxon>
        <taxon>Ascomycota</taxon>
        <taxon>Pezizomycotina</taxon>
        <taxon>Dothideomycetes</taxon>
        <taxon>Dothideomycetidae</taxon>
        <taxon>Mycosphaerellales</taxon>
        <taxon>Mycosphaerellaceae</taxon>
        <taxon>Pseudocercospora</taxon>
    </lineage>
</organism>
<protein>
    <submittedName>
        <fullName evidence="1">Uncharacterized protein</fullName>
    </submittedName>
</protein>
<dbReference type="AlphaFoldDB" id="A0A139IEX3"/>
<gene>
    <name evidence="1" type="ORF">AC579_5645</name>
</gene>
<evidence type="ECO:0000313" key="2">
    <source>
        <dbReference type="Proteomes" id="UP000073492"/>
    </source>
</evidence>
<comment type="caution">
    <text evidence="1">The sequence shown here is derived from an EMBL/GenBank/DDBJ whole genome shotgun (WGS) entry which is preliminary data.</text>
</comment>
<keyword evidence="2" id="KW-1185">Reference proteome</keyword>
<sequence>MVQLLSRGLVTYLQISTPNRPLFSVVVMQGDCPWPCIDPREFMVVQRILRLHHVTHTFWHHLRRLDGHDRDPRAGLDDNLEIVAATLGVHSPFSGDYNVVGSHALETFLAHEDILAHASATSSESQKRGYTCTVSVYEIVSSLLIFSLPKVHCPRQLSGSRSKLRQHPTAAT</sequence>
<reference evidence="1 2" key="1">
    <citation type="submission" date="2015-07" db="EMBL/GenBank/DDBJ databases">
        <title>Comparative genomics of the Sigatoka disease complex on banana suggests a link between parallel evolutionary changes in Pseudocercospora fijiensis and Pseudocercospora eumusae and increased virulence on the banana host.</title>
        <authorList>
            <person name="Chang T.-C."/>
            <person name="Salvucci A."/>
            <person name="Crous P.W."/>
            <person name="Stergiopoulos I."/>
        </authorList>
    </citation>
    <scope>NUCLEOTIDE SEQUENCE [LARGE SCALE GENOMIC DNA]</scope>
    <source>
        <strain evidence="1 2">CBS 116634</strain>
    </source>
</reference>
<dbReference type="EMBL" id="LFZO01000128">
    <property type="protein sequence ID" value="KXT13122.1"/>
    <property type="molecule type" value="Genomic_DNA"/>
</dbReference>